<dbReference type="InterPro" id="IPR002165">
    <property type="entry name" value="Plexin_repeat"/>
</dbReference>
<dbReference type="GO" id="GO:0001755">
    <property type="term" value="P:neural crest cell migration"/>
    <property type="evidence" value="ECO:0007669"/>
    <property type="project" value="TreeGrafter"/>
</dbReference>
<evidence type="ECO:0000313" key="10">
    <source>
        <dbReference type="Ensembl" id="ENSHCOP00000001733.1"/>
    </source>
</evidence>
<keyword evidence="7" id="KW-0812">Transmembrane</keyword>
<keyword evidence="8" id="KW-0732">Signal</keyword>
<dbReference type="Gene3D" id="3.30.1680.10">
    <property type="entry name" value="ligand-binding face of the semaphorins, domain 2"/>
    <property type="match status" value="1"/>
</dbReference>
<dbReference type="PANTHER" id="PTHR11036:SF145">
    <property type="entry name" value="SEMAPHORIN-4A ISOFORM X1-RELATED"/>
    <property type="match status" value="1"/>
</dbReference>
<dbReference type="KEGG" id="hcq:109514559"/>
<comment type="subcellular location">
    <subcellularLocation>
        <location evidence="1">Membrane</location>
    </subcellularLocation>
</comment>
<dbReference type="Ensembl" id="ENSHCOT00000011610.1">
    <property type="protein sequence ID" value="ENSHCOP00000001733.1"/>
    <property type="gene ID" value="ENSHCOG00000002744.1"/>
</dbReference>
<keyword evidence="11" id="KW-1185">Reference proteome</keyword>
<accession>A0A3Q2XCF3</accession>
<dbReference type="GeneTree" id="ENSGT00940000154870"/>
<keyword evidence="3" id="KW-1015">Disulfide bond</keyword>
<dbReference type="SUPFAM" id="SSF103575">
    <property type="entry name" value="Plexin repeat"/>
    <property type="match status" value="1"/>
</dbReference>
<dbReference type="AlphaFoldDB" id="A0A3Q2XCF3"/>
<feature type="region of interest" description="Disordered" evidence="6">
    <location>
        <begin position="710"/>
        <end position="758"/>
    </location>
</feature>
<dbReference type="SMART" id="SM00630">
    <property type="entry name" value="Sema"/>
    <property type="match status" value="1"/>
</dbReference>
<proteinExistence type="predicted"/>
<dbReference type="GO" id="GO:0045499">
    <property type="term" value="F:chemorepellent activity"/>
    <property type="evidence" value="ECO:0007669"/>
    <property type="project" value="TreeGrafter"/>
</dbReference>
<dbReference type="GO" id="GO:0071526">
    <property type="term" value="P:semaphorin-plexin signaling pathway"/>
    <property type="evidence" value="ECO:0007669"/>
    <property type="project" value="TreeGrafter"/>
</dbReference>
<comment type="caution">
    <text evidence="5">Lacks conserved residue(s) required for the propagation of feature annotation.</text>
</comment>
<evidence type="ECO:0000256" key="5">
    <source>
        <dbReference type="PROSITE-ProRule" id="PRU00352"/>
    </source>
</evidence>
<dbReference type="RefSeq" id="XP_019723322.1">
    <property type="nucleotide sequence ID" value="XM_019867763.1"/>
</dbReference>
<evidence type="ECO:0000256" key="1">
    <source>
        <dbReference type="ARBA" id="ARBA00004370"/>
    </source>
</evidence>
<reference evidence="10" key="1">
    <citation type="submission" date="2025-08" db="UniProtKB">
        <authorList>
            <consortium name="Ensembl"/>
        </authorList>
    </citation>
    <scope>IDENTIFICATION</scope>
</reference>
<dbReference type="RefSeq" id="XP_019723324.1">
    <property type="nucleotide sequence ID" value="XM_019867765.1"/>
</dbReference>
<dbReference type="RefSeq" id="XP_019723325.1">
    <property type="nucleotide sequence ID" value="XM_019867766.1"/>
</dbReference>
<evidence type="ECO:0000256" key="3">
    <source>
        <dbReference type="ARBA" id="ARBA00023157"/>
    </source>
</evidence>
<dbReference type="SMART" id="SM00423">
    <property type="entry name" value="PSI"/>
    <property type="match status" value="1"/>
</dbReference>
<dbReference type="FunFam" id="2.130.10.10:FF:000257">
    <property type="entry name" value="semaphorin-4A isoform X2"/>
    <property type="match status" value="1"/>
</dbReference>
<dbReference type="GO" id="GO:0030335">
    <property type="term" value="P:positive regulation of cell migration"/>
    <property type="evidence" value="ECO:0007669"/>
    <property type="project" value="TreeGrafter"/>
</dbReference>
<dbReference type="InterPro" id="IPR036352">
    <property type="entry name" value="Semap_dom_sf"/>
</dbReference>
<dbReference type="OrthoDB" id="9988752at2759"/>
<feature type="transmembrane region" description="Helical" evidence="7">
    <location>
        <begin position="680"/>
        <end position="702"/>
    </location>
</feature>
<reference evidence="10" key="2">
    <citation type="submission" date="2025-09" db="UniProtKB">
        <authorList>
            <consortium name="Ensembl"/>
        </authorList>
    </citation>
    <scope>IDENTIFICATION</scope>
</reference>
<dbReference type="CTD" id="571290"/>
<dbReference type="Pfam" id="PF19428">
    <property type="entry name" value="Sema4F_C"/>
    <property type="match status" value="1"/>
</dbReference>
<dbReference type="Proteomes" id="UP000264820">
    <property type="component" value="Unplaced"/>
</dbReference>
<feature type="signal peptide" evidence="8">
    <location>
        <begin position="1"/>
        <end position="24"/>
    </location>
</feature>
<dbReference type="GO" id="GO:0005886">
    <property type="term" value="C:plasma membrane"/>
    <property type="evidence" value="ECO:0007669"/>
    <property type="project" value="TreeGrafter"/>
</dbReference>
<evidence type="ECO:0000313" key="11">
    <source>
        <dbReference type="Proteomes" id="UP000264820"/>
    </source>
</evidence>
<evidence type="ECO:0000259" key="9">
    <source>
        <dbReference type="PROSITE" id="PS51004"/>
    </source>
</evidence>
<evidence type="ECO:0000256" key="2">
    <source>
        <dbReference type="ARBA" id="ARBA00023136"/>
    </source>
</evidence>
<dbReference type="SUPFAM" id="SSF101912">
    <property type="entry name" value="Sema domain"/>
    <property type="match status" value="1"/>
</dbReference>
<evidence type="ECO:0000256" key="4">
    <source>
        <dbReference type="ARBA" id="ARBA00023180"/>
    </source>
</evidence>
<dbReference type="OMA" id="FCGWDAA"/>
<dbReference type="PROSITE" id="PS51004">
    <property type="entry name" value="SEMA"/>
    <property type="match status" value="1"/>
</dbReference>
<dbReference type="InterPro" id="IPR027231">
    <property type="entry name" value="Semaphorin"/>
</dbReference>
<dbReference type="PANTHER" id="PTHR11036">
    <property type="entry name" value="SEMAPHORIN"/>
    <property type="match status" value="1"/>
</dbReference>
<organism evidence="10 11">
    <name type="scientific">Hippocampus comes</name>
    <name type="common">Tiger tail seahorse</name>
    <dbReference type="NCBI Taxonomy" id="109280"/>
    <lineage>
        <taxon>Eukaryota</taxon>
        <taxon>Metazoa</taxon>
        <taxon>Chordata</taxon>
        <taxon>Craniata</taxon>
        <taxon>Vertebrata</taxon>
        <taxon>Euteleostomi</taxon>
        <taxon>Actinopterygii</taxon>
        <taxon>Neopterygii</taxon>
        <taxon>Teleostei</taxon>
        <taxon>Neoteleostei</taxon>
        <taxon>Acanthomorphata</taxon>
        <taxon>Syngnathiaria</taxon>
        <taxon>Syngnathiformes</taxon>
        <taxon>Syngnathoidei</taxon>
        <taxon>Syngnathidae</taxon>
        <taxon>Hippocampus</taxon>
    </lineage>
</organism>
<evidence type="ECO:0000256" key="8">
    <source>
        <dbReference type="SAM" id="SignalP"/>
    </source>
</evidence>
<keyword evidence="2 7" id="KW-0472">Membrane</keyword>
<feature type="compositionally biased region" description="Basic and acidic residues" evidence="6">
    <location>
        <begin position="715"/>
        <end position="737"/>
    </location>
</feature>
<dbReference type="GO" id="GO:0007411">
    <property type="term" value="P:axon guidance"/>
    <property type="evidence" value="ECO:0007669"/>
    <property type="project" value="TreeGrafter"/>
</dbReference>
<feature type="chain" id="PRO_5018709918" description="Sema domain-containing protein" evidence="8">
    <location>
        <begin position="25"/>
        <end position="758"/>
    </location>
</feature>
<keyword evidence="4" id="KW-0325">Glycoprotein</keyword>
<sequence>MASGCRLLPLAVTLLGFLNSSVTTLMPRVSFSMGSPGRRLTRFSSADVGNTTTLLLSEDCDTLYVGGRDAVLALDVSLEGGIVLRNKLDWRPSEKDLEQCSMKGKKMADCPNFIRVLLFLNATHIYACGTFAFSPRCVYINSDTFTVSLKPDEGRGRCPYDPYQRNTAIIVDGELYTGTVADYRGNWPLISRHLSEGSRVDLKLDDTLGWLEDPTFISSTFVPDEGKIYFFFSEVGREYDFVDKFVVSRVSQVCTSDVGGQRTLQRRWTTFAKAQLLCQADGELPYNVLQDIDSLPPAADTPADDTLFYGIFTSQWSVNLGLSAVCSFRLADIKSAFSGGYKVLNRDTLQWSTRVQERVANPGECGLHNASDNALRFVKENFLADDSVRPAGGRPTLVSAEHRYSHLTVQRVRAANGVDYVVLFLLTESGYLHKAVLLPTGAHVVEEVQVFVTPQPVKSLKLSIPKGLIYVGTSEGVLRLPTANCSFYWTCAQCVLARDPFCGWDAARRVCTGLSAPDLGQDVEGGNVEKACDSVTSVHRARFGPNNLPAGEPLPVSLHEVVRLPCPAASRLSRQWWERPNSRLSPELFLHLDDGSLSFVATPATLGHYLCLSAENGFRQTVAVYHVKQKSAPPPGPPGPDAAPGPNFTLWMVKAAPKEAAFRDGDPLLAAQTPSYFKELVAVSVLLVLCLSALLAVLLYAVKQRWRSRTVPQRADVHGRNSAEHDALRSGPEESKRNGHVRGALDAASNGHLPNTPI</sequence>
<dbReference type="Pfam" id="PF01437">
    <property type="entry name" value="PSI"/>
    <property type="match status" value="1"/>
</dbReference>
<feature type="domain" description="Sema" evidence="9">
    <location>
        <begin position="28"/>
        <end position="482"/>
    </location>
</feature>
<keyword evidence="7" id="KW-1133">Transmembrane helix</keyword>
<protein>
    <recommendedName>
        <fullName evidence="9">Sema domain-containing protein</fullName>
    </recommendedName>
</protein>
<dbReference type="InterPro" id="IPR045791">
    <property type="entry name" value="Sema4F_C"/>
</dbReference>
<dbReference type="Gene3D" id="2.130.10.10">
    <property type="entry name" value="YVTN repeat-like/Quinoprotein amine dehydrogenase"/>
    <property type="match status" value="1"/>
</dbReference>
<dbReference type="RefSeq" id="XP_019723323.1">
    <property type="nucleotide sequence ID" value="XM_019867764.1"/>
</dbReference>
<dbReference type="InterPro" id="IPR001627">
    <property type="entry name" value="Semap_dom"/>
</dbReference>
<name>A0A3Q2XCF3_HIPCM</name>
<dbReference type="Pfam" id="PF01403">
    <property type="entry name" value="Sema"/>
    <property type="match status" value="1"/>
</dbReference>
<dbReference type="GO" id="GO:0030215">
    <property type="term" value="F:semaphorin receptor binding"/>
    <property type="evidence" value="ECO:0007669"/>
    <property type="project" value="InterPro"/>
</dbReference>
<evidence type="ECO:0000256" key="6">
    <source>
        <dbReference type="SAM" id="MobiDB-lite"/>
    </source>
</evidence>
<dbReference type="InterPro" id="IPR016201">
    <property type="entry name" value="PSI"/>
</dbReference>
<dbReference type="GeneID" id="109514559"/>
<evidence type="ECO:0000256" key="7">
    <source>
        <dbReference type="SAM" id="Phobius"/>
    </source>
</evidence>
<dbReference type="STRING" id="109280.ENSHCOP00000001733"/>
<dbReference type="InterPro" id="IPR015943">
    <property type="entry name" value="WD40/YVTN_repeat-like_dom_sf"/>
</dbReference>